<dbReference type="SUPFAM" id="SSF48452">
    <property type="entry name" value="TPR-like"/>
    <property type="match status" value="1"/>
</dbReference>
<keyword evidence="3" id="KW-0413">Isomerase</keyword>
<dbReference type="PROSITE" id="PS50059">
    <property type="entry name" value="FKBP_PPIASE"/>
    <property type="match status" value="3"/>
</dbReference>
<keyword evidence="3" id="KW-0697">Rotamase</keyword>
<keyword evidence="2" id="KW-0802">TPR repeat</keyword>
<name>A0A250WTY0_9CHLO</name>
<dbReference type="PANTHER" id="PTHR46512">
    <property type="entry name" value="PEPTIDYLPROLYL ISOMERASE"/>
    <property type="match status" value="1"/>
</dbReference>
<keyword evidence="1" id="KW-0677">Repeat</keyword>
<dbReference type="InterPro" id="IPR001179">
    <property type="entry name" value="PPIase_FKBP_dom"/>
</dbReference>
<evidence type="ECO:0000256" key="3">
    <source>
        <dbReference type="PROSITE-ProRule" id="PRU00277"/>
    </source>
</evidence>
<organism evidence="5 6">
    <name type="scientific">Chlamydomonas eustigma</name>
    <dbReference type="NCBI Taxonomy" id="1157962"/>
    <lineage>
        <taxon>Eukaryota</taxon>
        <taxon>Viridiplantae</taxon>
        <taxon>Chlorophyta</taxon>
        <taxon>core chlorophytes</taxon>
        <taxon>Chlorophyceae</taxon>
        <taxon>CS clade</taxon>
        <taxon>Chlamydomonadales</taxon>
        <taxon>Chlamydomonadaceae</taxon>
        <taxon>Chlamydomonas</taxon>
    </lineage>
</organism>
<evidence type="ECO:0000256" key="2">
    <source>
        <dbReference type="ARBA" id="ARBA00022803"/>
    </source>
</evidence>
<dbReference type="Gene3D" id="1.25.40.10">
    <property type="entry name" value="Tetratricopeptide repeat domain"/>
    <property type="match status" value="1"/>
</dbReference>
<comment type="catalytic activity">
    <reaction evidence="3">
        <text>[protein]-peptidylproline (omega=180) = [protein]-peptidylproline (omega=0)</text>
        <dbReference type="Rhea" id="RHEA:16237"/>
        <dbReference type="Rhea" id="RHEA-COMP:10747"/>
        <dbReference type="Rhea" id="RHEA-COMP:10748"/>
        <dbReference type="ChEBI" id="CHEBI:83833"/>
        <dbReference type="ChEBI" id="CHEBI:83834"/>
        <dbReference type="EC" id="5.2.1.8"/>
    </reaction>
</comment>
<dbReference type="InterPro" id="IPR019734">
    <property type="entry name" value="TPR_rpt"/>
</dbReference>
<gene>
    <name evidence="5" type="ORF">CEUSTIGMA_g1737.t1</name>
</gene>
<dbReference type="Gene3D" id="3.10.50.40">
    <property type="match status" value="3"/>
</dbReference>
<dbReference type="EC" id="5.2.1.8" evidence="3"/>
<feature type="domain" description="PPIase FKBP-type" evidence="4">
    <location>
        <begin position="64"/>
        <end position="161"/>
    </location>
</feature>
<dbReference type="STRING" id="1157962.A0A250WTY0"/>
<dbReference type="Proteomes" id="UP000232323">
    <property type="component" value="Unassembled WGS sequence"/>
</dbReference>
<dbReference type="EMBL" id="BEGY01000006">
    <property type="protein sequence ID" value="GAX74288.1"/>
    <property type="molecule type" value="Genomic_DNA"/>
</dbReference>
<evidence type="ECO:0000313" key="6">
    <source>
        <dbReference type="Proteomes" id="UP000232323"/>
    </source>
</evidence>
<reference evidence="5 6" key="1">
    <citation type="submission" date="2017-08" db="EMBL/GenBank/DDBJ databases">
        <title>Acidophilic green algal genome provides insights into adaptation to an acidic environment.</title>
        <authorList>
            <person name="Hirooka S."/>
            <person name="Hirose Y."/>
            <person name="Kanesaki Y."/>
            <person name="Higuchi S."/>
            <person name="Fujiwara T."/>
            <person name="Onuma R."/>
            <person name="Era A."/>
            <person name="Ohbayashi R."/>
            <person name="Uzuka A."/>
            <person name="Nozaki H."/>
            <person name="Yoshikawa H."/>
            <person name="Miyagishima S.Y."/>
        </authorList>
    </citation>
    <scope>NUCLEOTIDE SEQUENCE [LARGE SCALE GENOMIC DNA]</scope>
    <source>
        <strain evidence="5 6">NIES-2499</strain>
    </source>
</reference>
<feature type="domain" description="PPIase FKBP-type" evidence="4">
    <location>
        <begin position="206"/>
        <end position="299"/>
    </location>
</feature>
<feature type="domain" description="PPIase FKBP-type" evidence="4">
    <location>
        <begin position="332"/>
        <end position="457"/>
    </location>
</feature>
<proteinExistence type="predicted"/>
<dbReference type="SUPFAM" id="SSF54534">
    <property type="entry name" value="FKBP-like"/>
    <property type="match status" value="3"/>
</dbReference>
<evidence type="ECO:0000256" key="1">
    <source>
        <dbReference type="ARBA" id="ARBA00022737"/>
    </source>
</evidence>
<dbReference type="GO" id="GO:0003755">
    <property type="term" value="F:peptidyl-prolyl cis-trans isomerase activity"/>
    <property type="evidence" value="ECO:0007669"/>
    <property type="project" value="UniProtKB-KW"/>
</dbReference>
<keyword evidence="6" id="KW-1185">Reference proteome</keyword>
<dbReference type="InterPro" id="IPR046357">
    <property type="entry name" value="PPIase_dom_sf"/>
</dbReference>
<dbReference type="PANTHER" id="PTHR46512:SF8">
    <property type="entry name" value="PEPTIDYLPROLYL ISOMERASE"/>
    <property type="match status" value="1"/>
</dbReference>
<evidence type="ECO:0000313" key="5">
    <source>
        <dbReference type="EMBL" id="GAX74288.1"/>
    </source>
</evidence>
<comment type="caution">
    <text evidence="5">The sequence shown here is derived from an EMBL/GenBank/DDBJ whole genome shotgun (WGS) entry which is preliminary data.</text>
</comment>
<protein>
    <recommendedName>
        <fullName evidence="3">peptidylprolyl isomerase</fullName>
        <ecNumber evidence="3">5.2.1.8</ecNumber>
    </recommendedName>
</protein>
<dbReference type="AlphaFoldDB" id="A0A250WTY0"/>
<dbReference type="InterPro" id="IPR050754">
    <property type="entry name" value="FKBP4/5/8-like"/>
</dbReference>
<dbReference type="Pfam" id="PF00254">
    <property type="entry name" value="FKBP_C"/>
    <property type="match status" value="2"/>
</dbReference>
<accession>A0A250WTY0</accession>
<dbReference type="SMART" id="SM00028">
    <property type="entry name" value="TPR"/>
    <property type="match status" value="3"/>
</dbReference>
<evidence type="ECO:0000259" key="4">
    <source>
        <dbReference type="PROSITE" id="PS50059"/>
    </source>
</evidence>
<sequence length="625" mass="69423">MSTSLVDYLTELRSLAPEKALEPELKQNRQEQNIKIKEDQDLRAGAVLSAIIEEGEGEDCPQLGDLVYVHVTVRTEEDDVLYSTRSQEGGNGQALAFLIEAGKRAPRAWEIALKTMHLRQISALKVKPSYGFQHPDCQMKPPNGVPVDEILCFEIQLVRWYPAAQVKALPLSNGTYRRSLKEGTTWENPRPPFEVTFSCSICCPSYDGLQMSGFRYFETEAEVPLTAQMGSGQLPPGLEAALTSMTLNERCVFVVEASQMGGPGSPATTSGQDEKDVCSILPSPPNAAAQVEVEVELLNLVQVRDMIGDGSIIKRRLILGSGEFPIDCPVEDTTVRVHYRVRPMRLLEGQTILAAISKRSTATVSSSTSSSSDWVYDSRHPVSNSNEGLQECSPLEFDTGCGEMPNGLEQAVKLMVPGEVSSVACLPEQAYLGRDDVPQGMVADDVAEFEVELVSFDRDGHWQTLSMEERFILAEKLKAKGNDLFRAKKYGYARARYERLQRMLDSTRDYTSQSEVERMDAFKLAVLSNLALCCFHQSEYTVSIMYTTKALEHDPSSIKLLLRRARAKSMNGDHALAEEDLAASKEMGPDESLSQEIEAELTANKRRAKAAEIKQRDTFKSFFNR</sequence>
<dbReference type="OrthoDB" id="1902587at2759"/>
<dbReference type="InterPro" id="IPR011990">
    <property type="entry name" value="TPR-like_helical_dom_sf"/>
</dbReference>